<comment type="caution">
    <text evidence="1">The sequence shown here is derived from an EMBL/GenBank/DDBJ whole genome shotgun (WGS) entry which is preliminary data.</text>
</comment>
<proteinExistence type="predicted"/>
<evidence type="ECO:0000313" key="2">
    <source>
        <dbReference type="Proteomes" id="UP000831701"/>
    </source>
</evidence>
<reference evidence="1" key="1">
    <citation type="submission" date="2022-04" db="EMBL/GenBank/DDBJ databases">
        <title>Jade perch genome.</title>
        <authorList>
            <person name="Chao B."/>
        </authorList>
    </citation>
    <scope>NUCLEOTIDE SEQUENCE</scope>
    <source>
        <strain evidence="1">CB-2022</strain>
    </source>
</reference>
<dbReference type="Proteomes" id="UP000831701">
    <property type="component" value="Chromosome 22"/>
</dbReference>
<dbReference type="EMBL" id="CM041552">
    <property type="protein sequence ID" value="KAI3354584.1"/>
    <property type="molecule type" value="Genomic_DNA"/>
</dbReference>
<name>A0ACB8VGE5_9TELE</name>
<protein>
    <submittedName>
        <fullName evidence="1">Uncharacterized protein</fullName>
    </submittedName>
</protein>
<sequence length="273" mass="30412">MVDNIYLIQDVLEVSSSLSIDTGLISLDQEKAFDRVEHNFLWKVMESAAPNKDSVPAAAGGDAVGPALTDAQELGSLLGIQSVRVAQRILELWRQRLSGKEKSLITEYSRKTSEPDPNDPFPEILLSPVLEEASGPLLVTCNPTNLSLHKADNKTLYRNCVKSMNRRGLSGRPLTAWTSRLGADDGATPQWTVLYKPPLKKRTAYLQWRILHAAIASNAFISVLNLAASNKCPFCDLHETIFHIFTECKRLTELFTLLTQVFSLFNETLSQRQ</sequence>
<organism evidence="1 2">
    <name type="scientific">Scortum barcoo</name>
    <name type="common">barcoo grunter</name>
    <dbReference type="NCBI Taxonomy" id="214431"/>
    <lineage>
        <taxon>Eukaryota</taxon>
        <taxon>Metazoa</taxon>
        <taxon>Chordata</taxon>
        <taxon>Craniata</taxon>
        <taxon>Vertebrata</taxon>
        <taxon>Euteleostomi</taxon>
        <taxon>Actinopterygii</taxon>
        <taxon>Neopterygii</taxon>
        <taxon>Teleostei</taxon>
        <taxon>Neoteleostei</taxon>
        <taxon>Acanthomorphata</taxon>
        <taxon>Eupercaria</taxon>
        <taxon>Centrarchiformes</taxon>
        <taxon>Terapontoidei</taxon>
        <taxon>Terapontidae</taxon>
        <taxon>Scortum</taxon>
    </lineage>
</organism>
<evidence type="ECO:0000313" key="1">
    <source>
        <dbReference type="EMBL" id="KAI3354584.1"/>
    </source>
</evidence>
<feature type="non-terminal residue" evidence="1">
    <location>
        <position position="273"/>
    </location>
</feature>
<keyword evidence="2" id="KW-1185">Reference proteome</keyword>
<accession>A0ACB8VGE5</accession>
<gene>
    <name evidence="1" type="ORF">L3Q82_019088</name>
</gene>